<proteinExistence type="predicted"/>
<dbReference type="AlphaFoldDB" id="A0ABD2YTY9"/>
<sequence>MAVLAPRIIDKYPSLMLAKPDISRRPWDAIVRREDNLIRGQKYFVNPQRMKPWDVGRRLVSLKGEFGEGFRGEIRGVETNDWIALRLALLRGEFGGGFRGEIEGVEIGVGISAWIKLTLVGD</sequence>
<keyword evidence="2" id="KW-1185">Reference proteome</keyword>
<name>A0ABD2YTY9_9GENT</name>
<organism evidence="1 2">
    <name type="scientific">Cinchona calisaya</name>
    <dbReference type="NCBI Taxonomy" id="153742"/>
    <lineage>
        <taxon>Eukaryota</taxon>
        <taxon>Viridiplantae</taxon>
        <taxon>Streptophyta</taxon>
        <taxon>Embryophyta</taxon>
        <taxon>Tracheophyta</taxon>
        <taxon>Spermatophyta</taxon>
        <taxon>Magnoliopsida</taxon>
        <taxon>eudicotyledons</taxon>
        <taxon>Gunneridae</taxon>
        <taxon>Pentapetalae</taxon>
        <taxon>asterids</taxon>
        <taxon>lamiids</taxon>
        <taxon>Gentianales</taxon>
        <taxon>Rubiaceae</taxon>
        <taxon>Cinchonoideae</taxon>
        <taxon>Cinchoneae</taxon>
        <taxon>Cinchona</taxon>
    </lineage>
</organism>
<evidence type="ECO:0000313" key="2">
    <source>
        <dbReference type="Proteomes" id="UP001630127"/>
    </source>
</evidence>
<protein>
    <submittedName>
        <fullName evidence="1">Uncharacterized protein</fullName>
    </submittedName>
</protein>
<dbReference type="EMBL" id="JBJUIK010000012">
    <property type="protein sequence ID" value="KAL3510041.1"/>
    <property type="molecule type" value="Genomic_DNA"/>
</dbReference>
<dbReference type="Proteomes" id="UP001630127">
    <property type="component" value="Unassembled WGS sequence"/>
</dbReference>
<reference evidence="1 2" key="1">
    <citation type="submission" date="2024-11" db="EMBL/GenBank/DDBJ databases">
        <title>A near-complete genome assembly of Cinchona calisaya.</title>
        <authorList>
            <person name="Lian D.C."/>
            <person name="Zhao X.W."/>
            <person name="Wei L."/>
        </authorList>
    </citation>
    <scope>NUCLEOTIDE SEQUENCE [LARGE SCALE GENOMIC DNA]</scope>
    <source>
        <tissue evidence="1">Nenye</tissue>
    </source>
</reference>
<gene>
    <name evidence="1" type="ORF">ACH5RR_029442</name>
</gene>
<accession>A0ABD2YTY9</accession>
<comment type="caution">
    <text evidence="1">The sequence shown here is derived from an EMBL/GenBank/DDBJ whole genome shotgun (WGS) entry which is preliminary data.</text>
</comment>
<evidence type="ECO:0000313" key="1">
    <source>
        <dbReference type="EMBL" id="KAL3510041.1"/>
    </source>
</evidence>